<accession>A0A7Y6B6C8</accession>
<dbReference type="EMBL" id="JABMCH010000069">
    <property type="protein sequence ID" value="NUU48252.1"/>
    <property type="molecule type" value="Genomic_DNA"/>
</dbReference>
<dbReference type="AlphaFoldDB" id="A0A7Y6B6C8"/>
<sequence>MAVISTGLIAIPAFGAQGGRDMSNDCFDVAAPMADATPCVEPGRRKSHHHDRRHQNASQISSDTLVPHAATPSPIRDGAH</sequence>
<protein>
    <submittedName>
        <fullName evidence="2">Uncharacterized protein</fullName>
    </submittedName>
</protein>
<feature type="region of interest" description="Disordered" evidence="1">
    <location>
        <begin position="38"/>
        <end position="80"/>
    </location>
</feature>
<name>A0A7Y6B6C8_9SPHN</name>
<reference evidence="2 3" key="1">
    <citation type="submission" date="2020-05" db="EMBL/GenBank/DDBJ databases">
        <title>Genome Sequencing of Type Strains.</title>
        <authorList>
            <person name="Lemaire J.F."/>
            <person name="Inderbitzin P."/>
            <person name="Gregorio O.A."/>
            <person name="Collins S.B."/>
            <person name="Wespe N."/>
            <person name="Knight-Connoni V."/>
        </authorList>
    </citation>
    <scope>NUCLEOTIDE SEQUENCE [LARGE SCALE GENOMIC DNA]</scope>
    <source>
        <strain evidence="2 3">DSM 100049</strain>
    </source>
</reference>
<organism evidence="2 3">
    <name type="scientific">Sphingomonas zeae</name>
    <dbReference type="NCBI Taxonomy" id="1646122"/>
    <lineage>
        <taxon>Bacteria</taxon>
        <taxon>Pseudomonadati</taxon>
        <taxon>Pseudomonadota</taxon>
        <taxon>Alphaproteobacteria</taxon>
        <taxon>Sphingomonadales</taxon>
        <taxon>Sphingomonadaceae</taxon>
        <taxon>Sphingomonas</taxon>
    </lineage>
</organism>
<evidence type="ECO:0000256" key="1">
    <source>
        <dbReference type="SAM" id="MobiDB-lite"/>
    </source>
</evidence>
<dbReference type="Proteomes" id="UP000536441">
    <property type="component" value="Unassembled WGS sequence"/>
</dbReference>
<feature type="compositionally biased region" description="Basic residues" evidence="1">
    <location>
        <begin position="45"/>
        <end position="55"/>
    </location>
</feature>
<comment type="caution">
    <text evidence="2">The sequence shown here is derived from an EMBL/GenBank/DDBJ whole genome shotgun (WGS) entry which is preliminary data.</text>
</comment>
<gene>
    <name evidence="2" type="ORF">HP438_14875</name>
</gene>
<keyword evidence="3" id="KW-1185">Reference proteome</keyword>
<proteinExistence type="predicted"/>
<evidence type="ECO:0000313" key="3">
    <source>
        <dbReference type="Proteomes" id="UP000536441"/>
    </source>
</evidence>
<evidence type="ECO:0000313" key="2">
    <source>
        <dbReference type="EMBL" id="NUU48252.1"/>
    </source>
</evidence>
<dbReference type="RefSeq" id="WP_183988992.1">
    <property type="nucleotide sequence ID" value="NZ_CBCRYR010000065.1"/>
</dbReference>